<evidence type="ECO:0000256" key="1">
    <source>
        <dbReference type="ARBA" id="ARBA00004123"/>
    </source>
</evidence>
<evidence type="ECO:0000313" key="5">
    <source>
        <dbReference type="Proteomes" id="UP000799770"/>
    </source>
</evidence>
<comment type="subcellular location">
    <subcellularLocation>
        <location evidence="1">Nucleus</location>
    </subcellularLocation>
</comment>
<gene>
    <name evidence="4" type="ORF">BDV96DRAFT_612692</name>
</gene>
<dbReference type="Pfam" id="PF05615">
    <property type="entry name" value="THOC7"/>
    <property type="match status" value="1"/>
</dbReference>
<sequence length="346" mass="38850">MTEVQAFEGRWLPLTLSDSLHNVSRMLNVEYRPYRNIAKRLTEPPDVLRAHRPLQLPSPPPDASAADEEAAARQVKQESLSEATQAWQHDIMNEVSLLDYAILRMEMTIQSNQAERDHYAKRKGEIYRDQEKVRANIVEKQAELDEVKKNLEIQKGYDEQTEKITNSKMLKPRAEQAIAHAKLDEEIADLQQEVQSSKDTWAERRTQFGRIEEEAKEILRMIKDEKEEAERKEGMMKDDDQDGEGATSRGDVSHAGTPRPDGGVTPLHVSQVEDGPTLKVPPDRLAPLSRSVSVAPSPARSGLGDVEMVESGAQSGDAKEDVEESDGIEEGEEEEDDGPQDEMDDS</sequence>
<dbReference type="OrthoDB" id="205166at2759"/>
<protein>
    <submittedName>
        <fullName evidence="4">Tho complex subunit 7-domain-containing protein</fullName>
    </submittedName>
</protein>
<dbReference type="GO" id="GO:0000445">
    <property type="term" value="C:THO complex part of transcription export complex"/>
    <property type="evidence" value="ECO:0007669"/>
    <property type="project" value="InterPro"/>
</dbReference>
<dbReference type="EMBL" id="ML977323">
    <property type="protein sequence ID" value="KAF2115405.1"/>
    <property type="molecule type" value="Genomic_DNA"/>
</dbReference>
<feature type="region of interest" description="Disordered" evidence="3">
    <location>
        <begin position="222"/>
        <end position="346"/>
    </location>
</feature>
<evidence type="ECO:0000256" key="3">
    <source>
        <dbReference type="SAM" id="MobiDB-lite"/>
    </source>
</evidence>
<name>A0A6A5Z7Y4_9PLEO</name>
<dbReference type="AlphaFoldDB" id="A0A6A5Z7Y4"/>
<proteinExistence type="predicted"/>
<reference evidence="4" key="1">
    <citation type="journal article" date="2020" name="Stud. Mycol.">
        <title>101 Dothideomycetes genomes: a test case for predicting lifestyles and emergence of pathogens.</title>
        <authorList>
            <person name="Haridas S."/>
            <person name="Albert R."/>
            <person name="Binder M."/>
            <person name="Bloem J."/>
            <person name="Labutti K."/>
            <person name="Salamov A."/>
            <person name="Andreopoulos B."/>
            <person name="Baker S."/>
            <person name="Barry K."/>
            <person name="Bills G."/>
            <person name="Bluhm B."/>
            <person name="Cannon C."/>
            <person name="Castanera R."/>
            <person name="Culley D."/>
            <person name="Daum C."/>
            <person name="Ezra D."/>
            <person name="Gonzalez J."/>
            <person name="Henrissat B."/>
            <person name="Kuo A."/>
            <person name="Liang C."/>
            <person name="Lipzen A."/>
            <person name="Lutzoni F."/>
            <person name="Magnuson J."/>
            <person name="Mondo S."/>
            <person name="Nolan M."/>
            <person name="Ohm R."/>
            <person name="Pangilinan J."/>
            <person name="Park H.-J."/>
            <person name="Ramirez L."/>
            <person name="Alfaro M."/>
            <person name="Sun H."/>
            <person name="Tritt A."/>
            <person name="Yoshinaga Y."/>
            <person name="Zwiers L.-H."/>
            <person name="Turgeon B."/>
            <person name="Goodwin S."/>
            <person name="Spatafora J."/>
            <person name="Crous P."/>
            <person name="Grigoriev I."/>
        </authorList>
    </citation>
    <scope>NUCLEOTIDE SEQUENCE</scope>
    <source>
        <strain evidence="4">CBS 627.86</strain>
    </source>
</reference>
<feature type="compositionally biased region" description="Acidic residues" evidence="3">
    <location>
        <begin position="320"/>
        <end position="346"/>
    </location>
</feature>
<keyword evidence="5" id="KW-1185">Reference proteome</keyword>
<dbReference type="Proteomes" id="UP000799770">
    <property type="component" value="Unassembled WGS sequence"/>
</dbReference>
<feature type="region of interest" description="Disordered" evidence="3">
    <location>
        <begin position="50"/>
        <end position="78"/>
    </location>
</feature>
<feature type="compositionally biased region" description="Basic and acidic residues" evidence="3">
    <location>
        <begin position="222"/>
        <end position="238"/>
    </location>
</feature>
<dbReference type="InterPro" id="IPR008501">
    <property type="entry name" value="THOC7/Mft1"/>
</dbReference>
<keyword evidence="2" id="KW-0539">Nucleus</keyword>
<evidence type="ECO:0000256" key="2">
    <source>
        <dbReference type="ARBA" id="ARBA00023242"/>
    </source>
</evidence>
<dbReference type="GO" id="GO:0006397">
    <property type="term" value="P:mRNA processing"/>
    <property type="evidence" value="ECO:0007669"/>
    <property type="project" value="InterPro"/>
</dbReference>
<organism evidence="4 5">
    <name type="scientific">Lophiotrema nucula</name>
    <dbReference type="NCBI Taxonomy" id="690887"/>
    <lineage>
        <taxon>Eukaryota</taxon>
        <taxon>Fungi</taxon>
        <taxon>Dikarya</taxon>
        <taxon>Ascomycota</taxon>
        <taxon>Pezizomycotina</taxon>
        <taxon>Dothideomycetes</taxon>
        <taxon>Pleosporomycetidae</taxon>
        <taxon>Pleosporales</taxon>
        <taxon>Lophiotremataceae</taxon>
        <taxon>Lophiotrema</taxon>
    </lineage>
</organism>
<accession>A0A6A5Z7Y4</accession>
<evidence type="ECO:0000313" key="4">
    <source>
        <dbReference type="EMBL" id="KAF2115405.1"/>
    </source>
</evidence>